<accession>A0A1U7PWH9</accession>
<dbReference type="InterPro" id="IPR016181">
    <property type="entry name" value="Acyl_CoA_acyltransferase"/>
</dbReference>
<sequence length="162" mass="19014">MIRKALEKDIATIQDLAKKSWYATYSNILDQRQISYMLGLMYAKDVLEQHFRNPNFYYYLIESDGESLGFMGYEKHYETDVTKLHRLYFLEEARGKGLGTSAIDFLKQETIKNGDSRIILTVNKNNRAKKFYESQGFSSYDEAVFDIGSGYVMDDYLMEYFL</sequence>
<dbReference type="OrthoDB" id="9800604at2"/>
<keyword evidence="3" id="KW-1185">Reference proteome</keyword>
<proteinExistence type="predicted"/>
<dbReference type="GO" id="GO:0016747">
    <property type="term" value="F:acyltransferase activity, transferring groups other than amino-acyl groups"/>
    <property type="evidence" value="ECO:0007669"/>
    <property type="project" value="InterPro"/>
</dbReference>
<feature type="domain" description="N-acetyltransferase" evidence="1">
    <location>
        <begin position="1"/>
        <end position="162"/>
    </location>
</feature>
<dbReference type="EMBL" id="FTPU01000019">
    <property type="protein sequence ID" value="SIT97249.1"/>
    <property type="molecule type" value="Genomic_DNA"/>
</dbReference>
<dbReference type="AlphaFoldDB" id="A0A1U7PWH9"/>
<reference evidence="3" key="1">
    <citation type="submission" date="2016-10" db="EMBL/GenBank/DDBJ databases">
        <authorList>
            <person name="Varghese N."/>
            <person name="Submissions S."/>
        </authorList>
    </citation>
    <scope>NUCLEOTIDE SEQUENCE [LARGE SCALE GENOMIC DNA]</scope>
    <source>
        <strain evidence="3">DSM 19482</strain>
    </source>
</reference>
<name>A0A1U7PWH9_9FLAO</name>
<evidence type="ECO:0000259" key="1">
    <source>
        <dbReference type="PROSITE" id="PS51186"/>
    </source>
</evidence>
<gene>
    <name evidence="2" type="ORF">SAMN05660493_01962</name>
</gene>
<dbReference type="CDD" id="cd04301">
    <property type="entry name" value="NAT_SF"/>
    <property type="match status" value="1"/>
</dbReference>
<evidence type="ECO:0000313" key="3">
    <source>
        <dbReference type="Proteomes" id="UP000187261"/>
    </source>
</evidence>
<dbReference type="InterPro" id="IPR000182">
    <property type="entry name" value="GNAT_dom"/>
</dbReference>
<organism evidence="2 3">
    <name type="scientific">Epilithonimonas bovis DSM 19482</name>
    <dbReference type="NCBI Taxonomy" id="1121284"/>
    <lineage>
        <taxon>Bacteria</taxon>
        <taxon>Pseudomonadati</taxon>
        <taxon>Bacteroidota</taxon>
        <taxon>Flavobacteriia</taxon>
        <taxon>Flavobacteriales</taxon>
        <taxon>Weeksellaceae</taxon>
        <taxon>Chryseobacterium group</taxon>
        <taxon>Epilithonimonas</taxon>
    </lineage>
</organism>
<dbReference type="RefSeq" id="WP_076783426.1">
    <property type="nucleotide sequence ID" value="NZ_FTPU01000019.1"/>
</dbReference>
<dbReference type="Proteomes" id="UP000187261">
    <property type="component" value="Unassembled WGS sequence"/>
</dbReference>
<dbReference type="Gene3D" id="3.40.630.30">
    <property type="match status" value="1"/>
</dbReference>
<dbReference type="STRING" id="1121284.SAMN05660493_01962"/>
<protein>
    <submittedName>
        <fullName evidence="2">N-acetylglutamate synthase, GNAT family</fullName>
    </submittedName>
</protein>
<dbReference type="Pfam" id="PF00583">
    <property type="entry name" value="Acetyltransf_1"/>
    <property type="match status" value="1"/>
</dbReference>
<evidence type="ECO:0000313" key="2">
    <source>
        <dbReference type="EMBL" id="SIT97249.1"/>
    </source>
</evidence>
<dbReference type="PROSITE" id="PS51186">
    <property type="entry name" value="GNAT"/>
    <property type="match status" value="1"/>
</dbReference>
<dbReference type="SUPFAM" id="SSF55729">
    <property type="entry name" value="Acyl-CoA N-acyltransferases (Nat)"/>
    <property type="match status" value="1"/>
</dbReference>